<proteinExistence type="predicted"/>
<feature type="signal peptide" evidence="1">
    <location>
        <begin position="1"/>
        <end position="17"/>
    </location>
</feature>
<organism evidence="3">
    <name type="scientific">uncultured Sphingomonadaceae bacterium</name>
    <dbReference type="NCBI Taxonomy" id="169976"/>
    <lineage>
        <taxon>Bacteria</taxon>
        <taxon>Pseudomonadati</taxon>
        <taxon>Pseudomonadota</taxon>
        <taxon>Alphaproteobacteria</taxon>
        <taxon>Sphingomonadales</taxon>
        <taxon>Sphingomonadaceae</taxon>
        <taxon>environmental samples</taxon>
    </lineage>
</organism>
<dbReference type="EMBL" id="CADCVX010000185">
    <property type="protein sequence ID" value="CAA9496320.1"/>
    <property type="molecule type" value="Genomic_DNA"/>
</dbReference>
<feature type="chain" id="PRO_5026654797" description="Putative auto-transporter adhesin head GIN domain-containing protein" evidence="1">
    <location>
        <begin position="18"/>
        <end position="228"/>
    </location>
</feature>
<reference evidence="3" key="1">
    <citation type="submission" date="2020-02" db="EMBL/GenBank/DDBJ databases">
        <authorList>
            <person name="Meier V. D."/>
        </authorList>
    </citation>
    <scope>NUCLEOTIDE SEQUENCE</scope>
    <source>
        <strain evidence="3">AVDCRST_MAG91</strain>
    </source>
</reference>
<gene>
    <name evidence="3" type="ORF">AVDCRST_MAG91-775</name>
</gene>
<protein>
    <recommendedName>
        <fullName evidence="2">Putative auto-transporter adhesin head GIN domain-containing protein</fullName>
    </recommendedName>
</protein>
<keyword evidence="1" id="KW-0732">Signal</keyword>
<dbReference type="Pfam" id="PF10988">
    <property type="entry name" value="DUF2807"/>
    <property type="match status" value="1"/>
</dbReference>
<sequence>MKMLALLTFFLASTASAAERGYSVTDFDRIRVDGPYRVTLATGRSPGARAFGSAGAIDALSVEVQGRTLVIRRGGQAWGGYPGQAAGPVELRLTGYGLRAAVLNGAGSLSVDRLRGQSIDLAVSGSGLLTVGAVEADRLTLAVTGNGRMQVAGKAATAWIAVRGTGAIDARELLVKDAEVAADGPGDIAVAASGTAEVVSSGAGTVVVTGNVACTVKATGSGEVVCGR</sequence>
<evidence type="ECO:0000256" key="1">
    <source>
        <dbReference type="SAM" id="SignalP"/>
    </source>
</evidence>
<dbReference type="Gene3D" id="2.160.20.120">
    <property type="match status" value="1"/>
</dbReference>
<name>A0A6J4SDH5_9SPHN</name>
<feature type="domain" description="Putative auto-transporter adhesin head GIN" evidence="2">
    <location>
        <begin position="26"/>
        <end position="211"/>
    </location>
</feature>
<dbReference type="InterPro" id="IPR021255">
    <property type="entry name" value="DUF2807"/>
</dbReference>
<dbReference type="AlphaFoldDB" id="A0A6J4SDH5"/>
<accession>A0A6J4SDH5</accession>
<evidence type="ECO:0000259" key="2">
    <source>
        <dbReference type="Pfam" id="PF10988"/>
    </source>
</evidence>
<evidence type="ECO:0000313" key="3">
    <source>
        <dbReference type="EMBL" id="CAA9496320.1"/>
    </source>
</evidence>